<name>A0A7X5U8B1_9GAMM</name>
<reference evidence="6 7" key="1">
    <citation type="submission" date="2020-03" db="EMBL/GenBank/DDBJ databases">
        <authorList>
            <person name="Lai Q."/>
        </authorList>
    </citation>
    <scope>NUCLEOTIDE SEQUENCE [LARGE SCALE GENOMIC DNA]</scope>
    <source>
        <strain evidence="6 7">CCUG 25036</strain>
    </source>
</reference>
<comment type="subcellular location">
    <subcellularLocation>
        <location evidence="1">Secreted</location>
    </subcellularLocation>
</comment>
<keyword evidence="3" id="KW-0732">Signal</keyword>
<proteinExistence type="predicted"/>
<evidence type="ECO:0000256" key="2">
    <source>
        <dbReference type="ARBA" id="ARBA00022525"/>
    </source>
</evidence>
<accession>A0A7X5U8B1</accession>
<gene>
    <name evidence="6" type="ORF">HBF25_04505</name>
</gene>
<sequence>MAFSHVAMARVSVTVSPRDASLAANGQQRFVANVTGGTTRDVTWLVNGVPGGAPSLGTISADGLYQAPAGEAGRVQVSIAAVSKDDPLSSDATSASVAAPVTAGKTYYVAPNGDDGADGSAATPWQTVQHAVDNVSAGATIQLAAGTYNELVTVSASGSASAGYITITSADGQKAILDGSGLEASGNQGIITLGSVSYVRIKNLELKGLESGVADNVPAGIYMEGSGDHIEIRDNDIHDIKTTLDTSDGNAFGLAIYGTTAKPISNVIIDGNKLHDLTLGYSESLSVNGNVTNWQVTHNTIHGNNNIGIDAIGREKTAPVDDQARNGWIADNEVYDITSTKNPAYDFQPAAGGIYVDGGAFITIERNSIRTSDIGIELASERDGKITSNIVARNNVLRDNIVTGMSIGGYKLKAGGTTYSSVINNTFVNNDTSMSGSGEFQIQFHAEDNLVANNIFYANKQGLFLNSIDPNGPTPARFENNVYFTTGGTSKATWKWHNVNSRSLEDFQNKSGAVRGLMADPLFVNTGKYPLRISANSRAVAYGLNKGLVLEGPQDQSGASRLSQDGSLDVGALQH</sequence>
<evidence type="ECO:0000313" key="6">
    <source>
        <dbReference type="EMBL" id="NII05652.1"/>
    </source>
</evidence>
<dbReference type="InterPro" id="IPR052052">
    <property type="entry name" value="Polysaccharide_Lyase_9"/>
</dbReference>
<feature type="region of interest" description="Disordered" evidence="4">
    <location>
        <begin position="554"/>
        <end position="575"/>
    </location>
</feature>
<dbReference type="SMART" id="SM00710">
    <property type="entry name" value="PbH1"/>
    <property type="match status" value="7"/>
</dbReference>
<comment type="caution">
    <text evidence="6">The sequence shown here is derived from an EMBL/GenBank/DDBJ whole genome shotgun (WGS) entry which is preliminary data.</text>
</comment>
<dbReference type="Proteomes" id="UP000490980">
    <property type="component" value="Unassembled WGS sequence"/>
</dbReference>
<feature type="compositionally biased region" description="Polar residues" evidence="4">
    <location>
        <begin position="554"/>
        <end position="566"/>
    </location>
</feature>
<dbReference type="Gene3D" id="2.160.20.10">
    <property type="entry name" value="Single-stranded right-handed beta-helix, Pectin lyase-like"/>
    <property type="match status" value="1"/>
</dbReference>
<keyword evidence="7" id="KW-1185">Reference proteome</keyword>
<dbReference type="AlphaFoldDB" id="A0A7X5U8B1"/>
<dbReference type="InterPro" id="IPR011050">
    <property type="entry name" value="Pectin_lyase_fold/virulence"/>
</dbReference>
<organism evidence="6 7">
    <name type="scientific">Luteibacter anthropi</name>
    <dbReference type="NCBI Taxonomy" id="564369"/>
    <lineage>
        <taxon>Bacteria</taxon>
        <taxon>Pseudomonadati</taxon>
        <taxon>Pseudomonadota</taxon>
        <taxon>Gammaproteobacteria</taxon>
        <taxon>Lysobacterales</taxon>
        <taxon>Rhodanobacteraceae</taxon>
        <taxon>Luteibacter</taxon>
    </lineage>
</organism>
<dbReference type="SUPFAM" id="SSF51126">
    <property type="entry name" value="Pectin lyase-like"/>
    <property type="match status" value="1"/>
</dbReference>
<evidence type="ECO:0000259" key="5">
    <source>
        <dbReference type="Pfam" id="PF13229"/>
    </source>
</evidence>
<dbReference type="PANTHER" id="PTHR40088:SF2">
    <property type="entry name" value="SECRETED SUGAR HYDROLASE"/>
    <property type="match status" value="1"/>
</dbReference>
<dbReference type="GO" id="GO:0016837">
    <property type="term" value="F:carbon-oxygen lyase activity, acting on polysaccharides"/>
    <property type="evidence" value="ECO:0007669"/>
    <property type="project" value="TreeGrafter"/>
</dbReference>
<protein>
    <submittedName>
        <fullName evidence="6">DUF1565 domain-containing protein</fullName>
    </submittedName>
</protein>
<dbReference type="InterPro" id="IPR006626">
    <property type="entry name" value="PbH1"/>
</dbReference>
<keyword evidence="2" id="KW-0964">Secreted</keyword>
<dbReference type="PANTHER" id="PTHR40088">
    <property type="entry name" value="PECTATE LYASE (EUROFUNG)"/>
    <property type="match status" value="1"/>
</dbReference>
<evidence type="ECO:0000313" key="7">
    <source>
        <dbReference type="Proteomes" id="UP000490980"/>
    </source>
</evidence>
<evidence type="ECO:0000256" key="3">
    <source>
        <dbReference type="ARBA" id="ARBA00022729"/>
    </source>
</evidence>
<dbReference type="EMBL" id="JAARLZ010000002">
    <property type="protein sequence ID" value="NII05652.1"/>
    <property type="molecule type" value="Genomic_DNA"/>
</dbReference>
<evidence type="ECO:0000256" key="1">
    <source>
        <dbReference type="ARBA" id="ARBA00004613"/>
    </source>
</evidence>
<dbReference type="InterPro" id="IPR012334">
    <property type="entry name" value="Pectin_lyas_fold"/>
</dbReference>
<dbReference type="InterPro" id="IPR039448">
    <property type="entry name" value="Beta_helix"/>
</dbReference>
<evidence type="ECO:0000256" key="4">
    <source>
        <dbReference type="SAM" id="MobiDB-lite"/>
    </source>
</evidence>
<dbReference type="GO" id="GO:0005576">
    <property type="term" value="C:extracellular region"/>
    <property type="evidence" value="ECO:0007669"/>
    <property type="project" value="UniProtKB-SubCell"/>
</dbReference>
<dbReference type="RefSeq" id="WP_166946742.1">
    <property type="nucleotide sequence ID" value="NZ_JAARLZ010000002.1"/>
</dbReference>
<dbReference type="Pfam" id="PF13229">
    <property type="entry name" value="Beta_helix"/>
    <property type="match status" value="1"/>
</dbReference>
<feature type="domain" description="Right handed beta helix" evidence="5">
    <location>
        <begin position="219"/>
        <end position="400"/>
    </location>
</feature>